<dbReference type="Gene3D" id="3.30.160.60">
    <property type="entry name" value="Classic Zinc Finger"/>
    <property type="match status" value="3"/>
</dbReference>
<dbReference type="AlphaFoldDB" id="A0A8K0I5T4"/>
<evidence type="ECO:0000256" key="9">
    <source>
        <dbReference type="SAM" id="MobiDB-lite"/>
    </source>
</evidence>
<evidence type="ECO:0000256" key="1">
    <source>
        <dbReference type="ARBA" id="ARBA00004123"/>
    </source>
</evidence>
<dbReference type="FunFam" id="3.30.160.60:FF:000446">
    <property type="entry name" value="Zinc finger protein"/>
    <property type="match status" value="1"/>
</dbReference>
<evidence type="ECO:0000256" key="8">
    <source>
        <dbReference type="PROSITE-ProRule" id="PRU00042"/>
    </source>
</evidence>
<dbReference type="PANTHER" id="PTHR46179:SF13">
    <property type="entry name" value="C2H2-TYPE DOMAIN-CONTAINING PROTEIN"/>
    <property type="match status" value="1"/>
</dbReference>
<keyword evidence="2" id="KW-0479">Metal-binding</keyword>
<keyword evidence="12" id="KW-1185">Reference proteome</keyword>
<organism evidence="11 12">
    <name type="scientific">Cocos nucifera</name>
    <name type="common">Coconut palm</name>
    <dbReference type="NCBI Taxonomy" id="13894"/>
    <lineage>
        <taxon>Eukaryota</taxon>
        <taxon>Viridiplantae</taxon>
        <taxon>Streptophyta</taxon>
        <taxon>Embryophyta</taxon>
        <taxon>Tracheophyta</taxon>
        <taxon>Spermatophyta</taxon>
        <taxon>Magnoliopsida</taxon>
        <taxon>Liliopsida</taxon>
        <taxon>Arecaceae</taxon>
        <taxon>Arecoideae</taxon>
        <taxon>Cocoseae</taxon>
        <taxon>Attaleinae</taxon>
        <taxon>Cocos</taxon>
    </lineage>
</organism>
<evidence type="ECO:0000256" key="3">
    <source>
        <dbReference type="ARBA" id="ARBA00022771"/>
    </source>
</evidence>
<evidence type="ECO:0000256" key="6">
    <source>
        <dbReference type="ARBA" id="ARBA00023163"/>
    </source>
</evidence>
<dbReference type="GO" id="GO:0003700">
    <property type="term" value="F:DNA-binding transcription factor activity"/>
    <property type="evidence" value="ECO:0007669"/>
    <property type="project" value="TreeGrafter"/>
</dbReference>
<dbReference type="Proteomes" id="UP000797356">
    <property type="component" value="Chromosome 4"/>
</dbReference>
<comment type="caution">
    <text evidence="11">The sequence shown here is derived from an EMBL/GenBank/DDBJ whole genome shotgun (WGS) entry which is preliminary data.</text>
</comment>
<gene>
    <name evidence="11" type="ORF">COCNU_04G007360</name>
</gene>
<dbReference type="Pfam" id="PF00096">
    <property type="entry name" value="zf-C2H2"/>
    <property type="match status" value="2"/>
</dbReference>
<dbReference type="GO" id="GO:0005730">
    <property type="term" value="C:nucleolus"/>
    <property type="evidence" value="ECO:0007669"/>
    <property type="project" value="TreeGrafter"/>
</dbReference>
<keyword evidence="7" id="KW-0539">Nucleus</keyword>
<reference evidence="11" key="2">
    <citation type="submission" date="2019-07" db="EMBL/GenBank/DDBJ databases">
        <authorList>
            <person name="Yang Y."/>
            <person name="Bocs S."/>
            <person name="Baudouin L."/>
        </authorList>
    </citation>
    <scope>NUCLEOTIDE SEQUENCE</scope>
    <source>
        <tissue evidence="11">Spear leaf of Hainan Tall coconut</tissue>
    </source>
</reference>
<feature type="domain" description="C2H2-type" evidence="10">
    <location>
        <begin position="94"/>
        <end position="122"/>
    </location>
</feature>
<evidence type="ECO:0000259" key="10">
    <source>
        <dbReference type="PROSITE" id="PS50157"/>
    </source>
</evidence>
<accession>A0A8K0I5T4</accession>
<dbReference type="SMART" id="SM00355">
    <property type="entry name" value="ZnF_C2H2"/>
    <property type="match status" value="3"/>
</dbReference>
<keyword evidence="6" id="KW-0804">Transcription</keyword>
<keyword evidence="3 8" id="KW-0863">Zinc-finger</keyword>
<keyword evidence="5" id="KW-0805">Transcription regulation</keyword>
<evidence type="ECO:0000256" key="7">
    <source>
        <dbReference type="ARBA" id="ARBA00023242"/>
    </source>
</evidence>
<feature type="region of interest" description="Disordered" evidence="9">
    <location>
        <begin position="1"/>
        <end position="26"/>
    </location>
</feature>
<evidence type="ECO:0000256" key="2">
    <source>
        <dbReference type="ARBA" id="ARBA00022723"/>
    </source>
</evidence>
<name>A0A8K0I5T4_COCNU</name>
<feature type="domain" description="C2H2-type" evidence="10">
    <location>
        <begin position="57"/>
        <end position="87"/>
    </location>
</feature>
<keyword evidence="4" id="KW-0862">Zinc</keyword>
<dbReference type="PROSITE" id="PS00028">
    <property type="entry name" value="ZINC_FINGER_C2H2_1"/>
    <property type="match status" value="2"/>
</dbReference>
<comment type="subcellular location">
    <subcellularLocation>
        <location evidence="1">Nucleus</location>
    </subcellularLocation>
</comment>
<dbReference type="InterPro" id="IPR013087">
    <property type="entry name" value="Znf_C2H2_type"/>
</dbReference>
<dbReference type="InterPro" id="IPR051061">
    <property type="entry name" value="Zinc_finger_trans_reg"/>
</dbReference>
<reference evidence="11" key="1">
    <citation type="journal article" date="2017" name="Gigascience">
        <title>The genome draft of coconut (Cocos nucifera).</title>
        <authorList>
            <person name="Xiao Y."/>
            <person name="Xu P."/>
            <person name="Fan H."/>
            <person name="Baudouin L."/>
            <person name="Xia W."/>
            <person name="Bocs S."/>
            <person name="Xu J."/>
            <person name="Li Q."/>
            <person name="Guo A."/>
            <person name="Zhou L."/>
            <person name="Li J."/>
            <person name="Wu Y."/>
            <person name="Ma Z."/>
            <person name="Armero A."/>
            <person name="Issali A.E."/>
            <person name="Liu N."/>
            <person name="Peng M."/>
            <person name="Yang Y."/>
        </authorList>
    </citation>
    <scope>NUCLEOTIDE SEQUENCE</scope>
    <source>
        <tissue evidence="11">Spear leaf of Hainan Tall coconut</tissue>
    </source>
</reference>
<proteinExistence type="predicted"/>
<dbReference type="GO" id="GO:0006357">
    <property type="term" value="P:regulation of transcription by RNA polymerase II"/>
    <property type="evidence" value="ECO:0007669"/>
    <property type="project" value="TreeGrafter"/>
</dbReference>
<dbReference type="SUPFAM" id="SSF57667">
    <property type="entry name" value="beta-beta-alpha zinc fingers"/>
    <property type="match status" value="1"/>
</dbReference>
<protein>
    <submittedName>
        <fullName evidence="11">Putative Transcription factor IIIA</fullName>
    </submittedName>
</protein>
<dbReference type="GO" id="GO:0008270">
    <property type="term" value="F:zinc ion binding"/>
    <property type="evidence" value="ECO:0007669"/>
    <property type="project" value="UniProtKB-KW"/>
</dbReference>
<dbReference type="GO" id="GO:0080084">
    <property type="term" value="F:5S rDNA binding"/>
    <property type="evidence" value="ECO:0007669"/>
    <property type="project" value="TreeGrafter"/>
</dbReference>
<evidence type="ECO:0000313" key="12">
    <source>
        <dbReference type="Proteomes" id="UP000797356"/>
    </source>
</evidence>
<dbReference type="PROSITE" id="PS50157">
    <property type="entry name" value="ZINC_FINGER_C2H2_2"/>
    <property type="match status" value="2"/>
</dbReference>
<dbReference type="PANTHER" id="PTHR46179">
    <property type="entry name" value="ZINC FINGER PROTEIN"/>
    <property type="match status" value="1"/>
</dbReference>
<evidence type="ECO:0000313" key="11">
    <source>
        <dbReference type="EMBL" id="KAG1338430.1"/>
    </source>
</evidence>
<evidence type="ECO:0000256" key="4">
    <source>
        <dbReference type="ARBA" id="ARBA00022833"/>
    </source>
</evidence>
<evidence type="ECO:0000256" key="5">
    <source>
        <dbReference type="ARBA" id="ARBA00023015"/>
    </source>
</evidence>
<sequence length="122" mass="14297">MDQYQDGGTSWEAPSRRPQSCSSHERPFPCPVDDCHLSWRRKDHLTRHLLQHQEELFTCLVENSNRRFAIKSNMNRHVKEIHEDGSPCQGEKQYICEEAGCGKAFEYASKLRKHEDTHEIKS</sequence>
<dbReference type="EMBL" id="CM017875">
    <property type="protein sequence ID" value="KAG1338430.1"/>
    <property type="molecule type" value="Genomic_DNA"/>
</dbReference>
<dbReference type="InterPro" id="IPR036236">
    <property type="entry name" value="Znf_C2H2_sf"/>
</dbReference>
<dbReference type="OrthoDB" id="427030at2759"/>